<evidence type="ECO:0000313" key="3">
    <source>
        <dbReference type="Proteomes" id="UP000053144"/>
    </source>
</evidence>
<dbReference type="EMBL" id="CM003378">
    <property type="protein sequence ID" value="KOM49482.1"/>
    <property type="molecule type" value="Genomic_DNA"/>
</dbReference>
<gene>
    <name evidence="2" type="ORF">LR48_Vigan08g030900</name>
</gene>
<feature type="region of interest" description="Disordered" evidence="1">
    <location>
        <begin position="36"/>
        <end position="61"/>
    </location>
</feature>
<name>A0A0L9V3K9_PHAAN</name>
<accession>A0A0L9V3K9</accession>
<evidence type="ECO:0000313" key="2">
    <source>
        <dbReference type="EMBL" id="KOM49482.1"/>
    </source>
</evidence>
<dbReference type="Proteomes" id="UP000053144">
    <property type="component" value="Chromosome 8"/>
</dbReference>
<dbReference type="Gramene" id="KOM49482">
    <property type="protein sequence ID" value="KOM49482"/>
    <property type="gene ID" value="LR48_Vigan08g030900"/>
</dbReference>
<dbReference type="AlphaFoldDB" id="A0A0L9V3K9"/>
<organism evidence="2 3">
    <name type="scientific">Phaseolus angularis</name>
    <name type="common">Azuki bean</name>
    <name type="synonym">Vigna angularis</name>
    <dbReference type="NCBI Taxonomy" id="3914"/>
    <lineage>
        <taxon>Eukaryota</taxon>
        <taxon>Viridiplantae</taxon>
        <taxon>Streptophyta</taxon>
        <taxon>Embryophyta</taxon>
        <taxon>Tracheophyta</taxon>
        <taxon>Spermatophyta</taxon>
        <taxon>Magnoliopsida</taxon>
        <taxon>eudicotyledons</taxon>
        <taxon>Gunneridae</taxon>
        <taxon>Pentapetalae</taxon>
        <taxon>rosids</taxon>
        <taxon>fabids</taxon>
        <taxon>Fabales</taxon>
        <taxon>Fabaceae</taxon>
        <taxon>Papilionoideae</taxon>
        <taxon>50 kb inversion clade</taxon>
        <taxon>NPAAA clade</taxon>
        <taxon>indigoferoid/millettioid clade</taxon>
        <taxon>Phaseoleae</taxon>
        <taxon>Vigna</taxon>
    </lineage>
</organism>
<protein>
    <submittedName>
        <fullName evidence="2">Uncharacterized protein</fullName>
    </submittedName>
</protein>
<feature type="compositionally biased region" description="Low complexity" evidence="1">
    <location>
        <begin position="37"/>
        <end position="61"/>
    </location>
</feature>
<evidence type="ECO:0000256" key="1">
    <source>
        <dbReference type="SAM" id="MobiDB-lite"/>
    </source>
</evidence>
<sequence>METLTCKSQKHKNLYISCHLTNDVCAILIPNNHETKSPTNATTTTPYASSISTTVSTKTKS</sequence>
<reference evidence="3" key="1">
    <citation type="journal article" date="2015" name="Proc. Natl. Acad. Sci. U.S.A.">
        <title>Genome sequencing of adzuki bean (Vigna angularis) provides insight into high starch and low fat accumulation and domestication.</title>
        <authorList>
            <person name="Yang K."/>
            <person name="Tian Z."/>
            <person name="Chen C."/>
            <person name="Luo L."/>
            <person name="Zhao B."/>
            <person name="Wang Z."/>
            <person name="Yu L."/>
            <person name="Li Y."/>
            <person name="Sun Y."/>
            <person name="Li W."/>
            <person name="Chen Y."/>
            <person name="Li Y."/>
            <person name="Zhang Y."/>
            <person name="Ai D."/>
            <person name="Zhao J."/>
            <person name="Shang C."/>
            <person name="Ma Y."/>
            <person name="Wu B."/>
            <person name="Wang M."/>
            <person name="Gao L."/>
            <person name="Sun D."/>
            <person name="Zhang P."/>
            <person name="Guo F."/>
            <person name="Wang W."/>
            <person name="Li Y."/>
            <person name="Wang J."/>
            <person name="Varshney R.K."/>
            <person name="Wang J."/>
            <person name="Ling H.Q."/>
            <person name="Wan P."/>
        </authorList>
    </citation>
    <scope>NUCLEOTIDE SEQUENCE</scope>
    <source>
        <strain evidence="3">cv. Jingnong 6</strain>
    </source>
</reference>
<proteinExistence type="predicted"/>